<reference evidence="2 3" key="1">
    <citation type="submission" date="2013-11" db="EMBL/GenBank/DDBJ databases">
        <title>Metagenomic analysis of a methanogenic consortium involved in long chain n-alkane degradation.</title>
        <authorList>
            <person name="Davidova I.A."/>
            <person name="Callaghan A.V."/>
            <person name="Wawrik B."/>
            <person name="Pruitt S."/>
            <person name="Marks C."/>
            <person name="Duncan K.E."/>
            <person name="Suflita J.M."/>
        </authorList>
    </citation>
    <scope>NUCLEOTIDE SEQUENCE [LARGE SCALE GENOMIC DNA]</scope>
    <source>
        <strain evidence="2 3">SPR</strain>
    </source>
</reference>
<sequence length="69" mass="7851">MRKNDFGRGPLRGFTLDEKRTQDIEEVTGRLRTLPQRILRETPRPGPKMTSQGADGPEISVTKPVCDHY</sequence>
<accession>A0A0D2HKL1</accession>
<organism evidence="2 3">
    <name type="scientific">Dethiosulfatarculus sandiegensis</name>
    <dbReference type="NCBI Taxonomy" id="1429043"/>
    <lineage>
        <taxon>Bacteria</taxon>
        <taxon>Pseudomonadati</taxon>
        <taxon>Thermodesulfobacteriota</taxon>
        <taxon>Desulfarculia</taxon>
        <taxon>Desulfarculales</taxon>
        <taxon>Desulfarculaceae</taxon>
        <taxon>Dethiosulfatarculus</taxon>
    </lineage>
</organism>
<protein>
    <submittedName>
        <fullName evidence="2">Uncharacterized protein</fullName>
    </submittedName>
</protein>
<gene>
    <name evidence="2" type="ORF">X474_25205</name>
</gene>
<feature type="region of interest" description="Disordered" evidence="1">
    <location>
        <begin position="37"/>
        <end position="69"/>
    </location>
</feature>
<name>A0A0D2HKL1_9BACT</name>
<proteinExistence type="predicted"/>
<keyword evidence="3" id="KW-1185">Reference proteome</keyword>
<dbReference type="Proteomes" id="UP000032233">
    <property type="component" value="Unassembled WGS sequence"/>
</dbReference>
<evidence type="ECO:0000313" key="3">
    <source>
        <dbReference type="Proteomes" id="UP000032233"/>
    </source>
</evidence>
<evidence type="ECO:0000313" key="2">
    <source>
        <dbReference type="EMBL" id="KIX11193.1"/>
    </source>
</evidence>
<evidence type="ECO:0000256" key="1">
    <source>
        <dbReference type="SAM" id="MobiDB-lite"/>
    </source>
</evidence>
<dbReference type="EMBL" id="AZAC01000067">
    <property type="protein sequence ID" value="KIX11193.1"/>
    <property type="molecule type" value="Genomic_DNA"/>
</dbReference>
<dbReference type="RefSeq" id="WP_052515531.1">
    <property type="nucleotide sequence ID" value="NZ_AZAC01000067.1"/>
</dbReference>
<comment type="caution">
    <text evidence="2">The sequence shown here is derived from an EMBL/GenBank/DDBJ whole genome shotgun (WGS) entry which is preliminary data.</text>
</comment>
<dbReference type="AlphaFoldDB" id="A0A0D2HKL1"/>
<dbReference type="InParanoid" id="A0A0D2HKL1"/>